<dbReference type="EMBL" id="PKPP01012066">
    <property type="protein sequence ID" value="PWA43006.1"/>
    <property type="molecule type" value="Genomic_DNA"/>
</dbReference>
<dbReference type="OrthoDB" id="1915989at2759"/>
<evidence type="ECO:0000256" key="1">
    <source>
        <dbReference type="SAM" id="MobiDB-lite"/>
    </source>
</evidence>
<feature type="compositionally biased region" description="Low complexity" evidence="1">
    <location>
        <begin position="33"/>
        <end position="47"/>
    </location>
</feature>
<sequence length="298" mass="33873">MLPALGVPSRPCKLLSERQNLCHIHVLKGNPAVPDKLPSSSSPSVDQQSKEISSSGNAYRGATYQKFSSKFSQFNNLHPVRAKKPLTIKEASQINEWRFLKLKEYKERNIEIENEAFDRYLHNITLLEDVFAVNSNLEEPAKDDLEGKCETLISELKMKLRADPVRTENFRDRMRFTVNNALRKLKSETPTGNEETELVNRPKKARYASLVELNKKLNNARTDEDVKSCKLLKAQLFNQSDNKAEQSENIKTPDQHDGKPEQKSGSSLSNWFSTITIDQGELSHIDAQFSSLKAIENL</sequence>
<feature type="region of interest" description="Disordered" evidence="1">
    <location>
        <begin position="33"/>
        <end position="56"/>
    </location>
</feature>
<dbReference type="STRING" id="35608.A0A2U1L1X7"/>
<evidence type="ECO:0000313" key="3">
    <source>
        <dbReference type="Proteomes" id="UP000245207"/>
    </source>
</evidence>
<keyword evidence="3" id="KW-1185">Reference proteome</keyword>
<comment type="caution">
    <text evidence="2">The sequence shown here is derived from an EMBL/GenBank/DDBJ whole genome shotgun (WGS) entry which is preliminary data.</text>
</comment>
<feature type="compositionally biased region" description="Basic and acidic residues" evidence="1">
    <location>
        <begin position="242"/>
        <end position="262"/>
    </location>
</feature>
<accession>A0A2U1L1X7</accession>
<dbReference type="PANTHER" id="PTHR35696">
    <property type="entry name" value="ELECTRON CARRIER/IRON ION-BINDING PROTEIN"/>
    <property type="match status" value="1"/>
</dbReference>
<name>A0A2U1L1X7_ARTAN</name>
<gene>
    <name evidence="2" type="ORF">CTI12_AA539920</name>
</gene>
<proteinExistence type="predicted"/>
<evidence type="ECO:0000313" key="2">
    <source>
        <dbReference type="EMBL" id="PWA43006.1"/>
    </source>
</evidence>
<protein>
    <submittedName>
        <fullName evidence="2">Uncharacterized protein</fullName>
    </submittedName>
</protein>
<reference evidence="2 3" key="1">
    <citation type="journal article" date="2018" name="Mol. Plant">
        <title>The genome of Artemisia annua provides insight into the evolution of Asteraceae family and artemisinin biosynthesis.</title>
        <authorList>
            <person name="Shen Q."/>
            <person name="Zhang L."/>
            <person name="Liao Z."/>
            <person name="Wang S."/>
            <person name="Yan T."/>
            <person name="Shi P."/>
            <person name="Liu M."/>
            <person name="Fu X."/>
            <person name="Pan Q."/>
            <person name="Wang Y."/>
            <person name="Lv Z."/>
            <person name="Lu X."/>
            <person name="Zhang F."/>
            <person name="Jiang W."/>
            <person name="Ma Y."/>
            <person name="Chen M."/>
            <person name="Hao X."/>
            <person name="Li L."/>
            <person name="Tang Y."/>
            <person name="Lv G."/>
            <person name="Zhou Y."/>
            <person name="Sun X."/>
            <person name="Brodelius P.E."/>
            <person name="Rose J.K.C."/>
            <person name="Tang K."/>
        </authorList>
    </citation>
    <scope>NUCLEOTIDE SEQUENCE [LARGE SCALE GENOMIC DNA]</scope>
    <source>
        <strain evidence="3">cv. Huhao1</strain>
        <tissue evidence="2">Leaf</tissue>
    </source>
</reference>
<organism evidence="2 3">
    <name type="scientific">Artemisia annua</name>
    <name type="common">Sweet wormwood</name>
    <dbReference type="NCBI Taxonomy" id="35608"/>
    <lineage>
        <taxon>Eukaryota</taxon>
        <taxon>Viridiplantae</taxon>
        <taxon>Streptophyta</taxon>
        <taxon>Embryophyta</taxon>
        <taxon>Tracheophyta</taxon>
        <taxon>Spermatophyta</taxon>
        <taxon>Magnoliopsida</taxon>
        <taxon>eudicotyledons</taxon>
        <taxon>Gunneridae</taxon>
        <taxon>Pentapetalae</taxon>
        <taxon>asterids</taxon>
        <taxon>campanulids</taxon>
        <taxon>Asterales</taxon>
        <taxon>Asteraceae</taxon>
        <taxon>Asteroideae</taxon>
        <taxon>Anthemideae</taxon>
        <taxon>Artemisiinae</taxon>
        <taxon>Artemisia</taxon>
    </lineage>
</organism>
<dbReference type="AlphaFoldDB" id="A0A2U1L1X7"/>
<feature type="region of interest" description="Disordered" evidence="1">
    <location>
        <begin position="240"/>
        <end position="268"/>
    </location>
</feature>
<dbReference type="Proteomes" id="UP000245207">
    <property type="component" value="Unassembled WGS sequence"/>
</dbReference>
<dbReference type="PANTHER" id="PTHR35696:SF1">
    <property type="entry name" value="ELECTRON CARRIER_IRON ION-BINDING PROTEIN"/>
    <property type="match status" value="1"/>
</dbReference>